<dbReference type="RefSeq" id="WP_185990061.1">
    <property type="nucleotide sequence ID" value="NZ_JACCAE010000001.1"/>
</dbReference>
<dbReference type="SUPFAM" id="SSF51182">
    <property type="entry name" value="RmlC-like cupins"/>
    <property type="match status" value="1"/>
</dbReference>
<dbReference type="Gene3D" id="2.60.120.10">
    <property type="entry name" value="Jelly Rolls"/>
    <property type="match status" value="1"/>
</dbReference>
<gene>
    <name evidence="1" type="ORF">BJY20_000478</name>
</gene>
<dbReference type="AlphaFoldDB" id="A0A852VLW0"/>
<dbReference type="PANTHER" id="PTHR37694">
    <property type="entry name" value="SLR8022 PROTEIN"/>
    <property type="match status" value="1"/>
</dbReference>
<reference evidence="1 2" key="1">
    <citation type="submission" date="2020-07" db="EMBL/GenBank/DDBJ databases">
        <title>Sequencing the genomes of 1000 actinobacteria strains.</title>
        <authorList>
            <person name="Klenk H.-P."/>
        </authorList>
    </citation>
    <scope>NUCLEOTIDE SEQUENCE [LARGE SCALE GENOMIC DNA]</scope>
    <source>
        <strain evidence="1 2">DSM 26154</strain>
    </source>
</reference>
<dbReference type="InterPro" id="IPR011051">
    <property type="entry name" value="RmlC_Cupin_sf"/>
</dbReference>
<evidence type="ECO:0000313" key="1">
    <source>
        <dbReference type="EMBL" id="NYF97086.1"/>
    </source>
</evidence>
<keyword evidence="1" id="KW-0223">Dioxygenase</keyword>
<keyword evidence="1" id="KW-0560">Oxidoreductase</keyword>
<evidence type="ECO:0000313" key="2">
    <source>
        <dbReference type="Proteomes" id="UP000554054"/>
    </source>
</evidence>
<organism evidence="1 2">
    <name type="scientific">Janibacter cremeus</name>
    <dbReference type="NCBI Taxonomy" id="1285192"/>
    <lineage>
        <taxon>Bacteria</taxon>
        <taxon>Bacillati</taxon>
        <taxon>Actinomycetota</taxon>
        <taxon>Actinomycetes</taxon>
        <taxon>Micrococcales</taxon>
        <taxon>Intrasporangiaceae</taxon>
        <taxon>Janibacter</taxon>
    </lineage>
</organism>
<name>A0A852VLW0_9MICO</name>
<dbReference type="EMBL" id="JACCAE010000001">
    <property type="protein sequence ID" value="NYF97086.1"/>
    <property type="molecule type" value="Genomic_DNA"/>
</dbReference>
<accession>A0A852VLW0</accession>
<protein>
    <submittedName>
        <fullName evidence="1">Quercetin dioxygenase-like cupin family protein</fullName>
    </submittedName>
</protein>
<dbReference type="GO" id="GO:0051213">
    <property type="term" value="F:dioxygenase activity"/>
    <property type="evidence" value="ECO:0007669"/>
    <property type="project" value="UniProtKB-KW"/>
</dbReference>
<dbReference type="InterPro" id="IPR014710">
    <property type="entry name" value="RmlC-like_jellyroll"/>
</dbReference>
<sequence length="112" mass="12063">MKSLSLTELAQEHLTKARASSAGRSAITVHGRHDYVMRQTLVALIEGETLAPHDSPQEATLHVIFGRVRLDTGEETWEGGVGELLVIPPQRHDLLALEDSAVLLSVGTGSNT</sequence>
<dbReference type="Proteomes" id="UP000554054">
    <property type="component" value="Unassembled WGS sequence"/>
</dbReference>
<dbReference type="PANTHER" id="PTHR37694:SF1">
    <property type="entry name" value="SLR8022 PROTEIN"/>
    <property type="match status" value="1"/>
</dbReference>
<proteinExistence type="predicted"/>
<comment type="caution">
    <text evidence="1">The sequence shown here is derived from an EMBL/GenBank/DDBJ whole genome shotgun (WGS) entry which is preliminary data.</text>
</comment>
<keyword evidence="2" id="KW-1185">Reference proteome</keyword>